<dbReference type="EMBL" id="JAAKGT010000012">
    <property type="protein sequence ID" value="NGM51924.1"/>
    <property type="molecule type" value="Genomic_DNA"/>
</dbReference>
<gene>
    <name evidence="1" type="ORF">G5B46_20120</name>
</gene>
<sequence>MSNVNTLIDPRKVADLEAILVGLDPKIAARFRTREMQRLQDEANSAAVNRRLYANAFEQAQLNGHPDPQGFALDQVQLQGVIKLHERRTAAIFKRINHQNRMRANKLAAKVEASSKTAKKGVRRFPQADRHYVDIVGKAERLGHLDNAPLVLSTFPSYLRTYKLPHWDKATISLKVMAMSLEAAKEGAQTINLRVSPSVRASALASPRGPASYMQDAIRRAFRSVFGSDGCPEFWFVIELDGSSADAFHLHGAVATPSVANGRELVDAALRSAAGGWGVPGGAYHQQVSRELLDPIYWASYAVKTMNISGREIERKLLASTNGIRAWARGSWEDVRASLPQPGM</sequence>
<name>A0A6G4R2Y0_9CAUL</name>
<protein>
    <submittedName>
        <fullName evidence="1">Uncharacterized protein</fullName>
    </submittedName>
</protein>
<organism evidence="1">
    <name type="scientific">Caulobacter sp. 602-2</name>
    <dbReference type="NCBI Taxonomy" id="2710887"/>
    <lineage>
        <taxon>Bacteria</taxon>
        <taxon>Pseudomonadati</taxon>
        <taxon>Pseudomonadota</taxon>
        <taxon>Alphaproteobacteria</taxon>
        <taxon>Caulobacterales</taxon>
        <taxon>Caulobacteraceae</taxon>
        <taxon>Caulobacter</taxon>
    </lineage>
</organism>
<dbReference type="RefSeq" id="WP_165261851.1">
    <property type="nucleotide sequence ID" value="NZ_JAAKGT010000012.1"/>
</dbReference>
<reference evidence="1" key="1">
    <citation type="submission" date="2020-02" db="EMBL/GenBank/DDBJ databases">
        <authorList>
            <person name="Gao J."/>
            <person name="Sun J."/>
        </authorList>
    </citation>
    <scope>NUCLEOTIDE SEQUENCE</scope>
    <source>
        <strain evidence="1">602-2</strain>
    </source>
</reference>
<comment type="caution">
    <text evidence="1">The sequence shown here is derived from an EMBL/GenBank/DDBJ whole genome shotgun (WGS) entry which is preliminary data.</text>
</comment>
<proteinExistence type="predicted"/>
<accession>A0A6G4R2Y0</accession>
<dbReference type="AlphaFoldDB" id="A0A6G4R2Y0"/>
<evidence type="ECO:0000313" key="1">
    <source>
        <dbReference type="EMBL" id="NGM51924.1"/>
    </source>
</evidence>